<dbReference type="EMBL" id="CABPSR010000002">
    <property type="protein sequence ID" value="VVE77573.1"/>
    <property type="molecule type" value="Genomic_DNA"/>
</dbReference>
<evidence type="ECO:0000313" key="2">
    <source>
        <dbReference type="EMBL" id="VVE77573.1"/>
    </source>
</evidence>
<dbReference type="InterPro" id="IPR005546">
    <property type="entry name" value="Autotransporte_beta"/>
</dbReference>
<proteinExistence type="predicted"/>
<name>A0A5E5AZ55_9BURK</name>
<dbReference type="Gene3D" id="2.40.128.130">
    <property type="entry name" value="Autotransporter beta-domain"/>
    <property type="match status" value="1"/>
</dbReference>
<dbReference type="Pfam" id="PF03797">
    <property type="entry name" value="Autotransporter"/>
    <property type="match status" value="1"/>
</dbReference>
<sequence length="85" mass="9141">MPTVKYNAHGLAASGAVGHAIPVKSDWVIEPQGQVIYIGDNQNDVNEQNGKPVTGANSSGWVTRLGIRSYRTFTQSNDTTRIVGQ</sequence>
<organism evidence="2 3">
    <name type="scientific">Pandoraea sputorum</name>
    <dbReference type="NCBI Taxonomy" id="93222"/>
    <lineage>
        <taxon>Bacteria</taxon>
        <taxon>Pseudomonadati</taxon>
        <taxon>Pseudomonadota</taxon>
        <taxon>Betaproteobacteria</taxon>
        <taxon>Burkholderiales</taxon>
        <taxon>Burkholderiaceae</taxon>
        <taxon>Pandoraea</taxon>
    </lineage>
</organism>
<dbReference type="InterPro" id="IPR006315">
    <property type="entry name" value="OM_autotransptr_brl_dom"/>
</dbReference>
<reference evidence="2 3" key="1">
    <citation type="submission" date="2019-08" db="EMBL/GenBank/DDBJ databases">
        <authorList>
            <person name="Peeters C."/>
        </authorList>
    </citation>
    <scope>NUCLEOTIDE SEQUENCE [LARGE SCALE GENOMIC DNA]</scope>
    <source>
        <strain evidence="2 3">LMG 31121</strain>
    </source>
</reference>
<protein>
    <submittedName>
        <fullName evidence="2">Autotransporter outer membrane beta-barrel domain-containing protein</fullName>
    </submittedName>
</protein>
<evidence type="ECO:0000259" key="1">
    <source>
        <dbReference type="Pfam" id="PF03797"/>
    </source>
</evidence>
<dbReference type="NCBIfam" id="TIGR01414">
    <property type="entry name" value="autotrans_barl"/>
    <property type="match status" value="1"/>
</dbReference>
<feature type="domain" description="Autotransporter" evidence="1">
    <location>
        <begin position="3"/>
        <end position="80"/>
    </location>
</feature>
<dbReference type="SUPFAM" id="SSF103515">
    <property type="entry name" value="Autotransporter"/>
    <property type="match status" value="1"/>
</dbReference>
<gene>
    <name evidence="2" type="ORF">PSP31121_01148</name>
</gene>
<accession>A0A5E5AZ55</accession>
<evidence type="ECO:0000313" key="3">
    <source>
        <dbReference type="Proteomes" id="UP000335538"/>
    </source>
</evidence>
<dbReference type="InterPro" id="IPR036709">
    <property type="entry name" value="Autotransporte_beta_dom_sf"/>
</dbReference>
<dbReference type="Proteomes" id="UP000335538">
    <property type="component" value="Unassembled WGS sequence"/>
</dbReference>
<dbReference type="AlphaFoldDB" id="A0A5E5AZ55"/>
<dbReference type="GO" id="GO:0019867">
    <property type="term" value="C:outer membrane"/>
    <property type="evidence" value="ECO:0007669"/>
    <property type="project" value="InterPro"/>
</dbReference>